<dbReference type="STRING" id="1305675.BFG57_14330"/>
<evidence type="ECO:0000256" key="7">
    <source>
        <dbReference type="ARBA" id="ARBA00023136"/>
    </source>
</evidence>
<dbReference type="GO" id="GO:0140359">
    <property type="term" value="F:ABC-type transporter activity"/>
    <property type="evidence" value="ECO:0007669"/>
    <property type="project" value="InterPro"/>
</dbReference>
<evidence type="ECO:0000313" key="10">
    <source>
        <dbReference type="EMBL" id="OEH92947.1"/>
    </source>
</evidence>
<proteinExistence type="inferred from homology"/>
<evidence type="ECO:0000256" key="2">
    <source>
        <dbReference type="ARBA" id="ARBA00007783"/>
    </source>
</evidence>
<dbReference type="InterPro" id="IPR047817">
    <property type="entry name" value="ABC2_TM_bact-type"/>
</dbReference>
<feature type="transmembrane region" description="Helical" evidence="8">
    <location>
        <begin position="300"/>
        <end position="318"/>
    </location>
</feature>
<organism evidence="10 11">
    <name type="scientific">Bacillus solimangrovi</name>
    <dbReference type="NCBI Taxonomy" id="1305675"/>
    <lineage>
        <taxon>Bacteria</taxon>
        <taxon>Bacillati</taxon>
        <taxon>Bacillota</taxon>
        <taxon>Bacilli</taxon>
        <taxon>Bacillales</taxon>
        <taxon>Bacillaceae</taxon>
        <taxon>Bacillus</taxon>
    </lineage>
</organism>
<dbReference type="GO" id="GO:0005886">
    <property type="term" value="C:plasma membrane"/>
    <property type="evidence" value="ECO:0007669"/>
    <property type="project" value="UniProtKB-SubCell"/>
</dbReference>
<keyword evidence="6 8" id="KW-1133">Transmembrane helix</keyword>
<feature type="transmembrane region" description="Helical" evidence="8">
    <location>
        <begin position="187"/>
        <end position="210"/>
    </location>
</feature>
<dbReference type="PANTHER" id="PTHR30294">
    <property type="entry name" value="MEMBRANE COMPONENT OF ABC TRANSPORTER YHHJ-RELATED"/>
    <property type="match status" value="1"/>
</dbReference>
<keyword evidence="11" id="KW-1185">Reference proteome</keyword>
<evidence type="ECO:0000256" key="8">
    <source>
        <dbReference type="SAM" id="Phobius"/>
    </source>
</evidence>
<comment type="similarity">
    <text evidence="2">Belongs to the ABC-2 integral membrane protein family.</text>
</comment>
<accession>A0A1E5LFT7</accession>
<reference evidence="10 11" key="1">
    <citation type="submission" date="2016-08" db="EMBL/GenBank/DDBJ databases">
        <title>Genome of Bacillus solimangrovi GH2-4.</title>
        <authorList>
            <person name="Lim S."/>
            <person name="Kim B.-C."/>
        </authorList>
    </citation>
    <scope>NUCLEOTIDE SEQUENCE [LARGE SCALE GENOMIC DNA]</scope>
    <source>
        <strain evidence="10 11">GH2-4</strain>
    </source>
</reference>
<evidence type="ECO:0000313" key="11">
    <source>
        <dbReference type="Proteomes" id="UP000095209"/>
    </source>
</evidence>
<dbReference type="EMBL" id="MJEH01000020">
    <property type="protein sequence ID" value="OEH92947.1"/>
    <property type="molecule type" value="Genomic_DNA"/>
</dbReference>
<feature type="domain" description="ABC transmembrane type-2" evidence="9">
    <location>
        <begin position="153"/>
        <end position="379"/>
    </location>
</feature>
<name>A0A1E5LFT7_9BACI</name>
<dbReference type="InterPro" id="IPR013525">
    <property type="entry name" value="ABC2_TM"/>
</dbReference>
<evidence type="ECO:0000259" key="9">
    <source>
        <dbReference type="PROSITE" id="PS51012"/>
    </source>
</evidence>
<evidence type="ECO:0000256" key="6">
    <source>
        <dbReference type="ARBA" id="ARBA00022989"/>
    </source>
</evidence>
<keyword evidence="7 8" id="KW-0472">Membrane</keyword>
<evidence type="ECO:0000256" key="1">
    <source>
        <dbReference type="ARBA" id="ARBA00004651"/>
    </source>
</evidence>
<sequence length="394" mass="44427">MQIKVGNVITEEWRNIFNDRRLFAVLFIVPLLYTLMFGYLYSNHRVTDLTTVVVDHDESQLSREIIQYFDQSNSLKVTERLFSEEEAKEALADETARVAVIIPEGFTKSIKDGEVLPVLTLIDGSNMLIANSATRAANEVISTVSAGIGAEKLQKQGARMEEVTSTFQTVPFRSRVLYNPTFNYSEFLVYGLIGAVLQQVLLLGIALTVTRDKESGAWHRFIAWRHVPWRIAYAKTVPYFLIGMFNTFSTLLVAIYWFQLPLRSVFWPVILLAVTFTFALLGIGYLSSLLSSNQVGATQITMLIALPSFLLSGFTWPFEAMPKALEVIGHLLPLTYFLDGVRQLYIKGSDFSSVWYDCLMLGLMGLGTFFVAFVISSMQRFWTGKQEKDTSLSA</sequence>
<dbReference type="PANTHER" id="PTHR30294:SF29">
    <property type="entry name" value="MULTIDRUG ABC TRANSPORTER PERMEASE YBHS-RELATED"/>
    <property type="match status" value="1"/>
</dbReference>
<protein>
    <submittedName>
        <fullName evidence="10">Multidrug ABC transporter permease</fullName>
    </submittedName>
</protein>
<dbReference type="Pfam" id="PF12698">
    <property type="entry name" value="ABC2_membrane_3"/>
    <property type="match status" value="1"/>
</dbReference>
<keyword evidence="4" id="KW-1003">Cell membrane</keyword>
<keyword evidence="3" id="KW-0813">Transport</keyword>
<feature type="transmembrane region" description="Helical" evidence="8">
    <location>
        <begin position="21"/>
        <end position="41"/>
    </location>
</feature>
<comment type="subcellular location">
    <subcellularLocation>
        <location evidence="1">Cell membrane</location>
        <topology evidence="1">Multi-pass membrane protein</topology>
    </subcellularLocation>
</comment>
<dbReference type="Gene3D" id="3.40.1710.10">
    <property type="entry name" value="abc type-2 transporter like domain"/>
    <property type="match status" value="1"/>
</dbReference>
<evidence type="ECO:0000256" key="4">
    <source>
        <dbReference type="ARBA" id="ARBA00022475"/>
    </source>
</evidence>
<gene>
    <name evidence="10" type="ORF">BFG57_14330</name>
</gene>
<keyword evidence="5 8" id="KW-0812">Transmembrane</keyword>
<dbReference type="AlphaFoldDB" id="A0A1E5LFT7"/>
<feature type="transmembrane region" description="Helical" evidence="8">
    <location>
        <begin position="354"/>
        <end position="375"/>
    </location>
</feature>
<dbReference type="Proteomes" id="UP000095209">
    <property type="component" value="Unassembled WGS sequence"/>
</dbReference>
<evidence type="ECO:0000256" key="3">
    <source>
        <dbReference type="ARBA" id="ARBA00022448"/>
    </source>
</evidence>
<dbReference type="PROSITE" id="PS51012">
    <property type="entry name" value="ABC_TM2"/>
    <property type="match status" value="1"/>
</dbReference>
<comment type="caution">
    <text evidence="10">The sequence shown here is derived from an EMBL/GenBank/DDBJ whole genome shotgun (WGS) entry which is preliminary data.</text>
</comment>
<evidence type="ECO:0000256" key="5">
    <source>
        <dbReference type="ARBA" id="ARBA00022692"/>
    </source>
</evidence>
<dbReference type="InterPro" id="IPR051449">
    <property type="entry name" value="ABC-2_transporter_component"/>
</dbReference>
<feature type="transmembrane region" description="Helical" evidence="8">
    <location>
        <begin position="239"/>
        <end position="259"/>
    </location>
</feature>
<feature type="transmembrane region" description="Helical" evidence="8">
    <location>
        <begin position="265"/>
        <end position="288"/>
    </location>
</feature>